<feature type="signal peptide" evidence="14">
    <location>
        <begin position="1"/>
        <end position="26"/>
    </location>
</feature>
<dbReference type="Proteomes" id="UP000050378">
    <property type="component" value="Unassembled WGS sequence"/>
</dbReference>
<feature type="short sequence motif" description="TonB C-terminal box" evidence="12">
    <location>
        <begin position="709"/>
        <end position="726"/>
    </location>
</feature>
<keyword evidence="8 11" id="KW-0472">Membrane</keyword>
<dbReference type="OrthoDB" id="9764669at2"/>
<dbReference type="GO" id="GO:0015232">
    <property type="term" value="F:heme transmembrane transporter activity"/>
    <property type="evidence" value="ECO:0007669"/>
    <property type="project" value="InterPro"/>
</dbReference>
<dbReference type="InterPro" id="IPR037066">
    <property type="entry name" value="Plug_dom_sf"/>
</dbReference>
<dbReference type="GO" id="GO:0044718">
    <property type="term" value="P:siderophore transmembrane transport"/>
    <property type="evidence" value="ECO:0007669"/>
    <property type="project" value="TreeGrafter"/>
</dbReference>
<keyword evidence="3 11" id="KW-0813">Transport</keyword>
<dbReference type="InterPro" id="IPR011276">
    <property type="entry name" value="TonB_haem/Hb_rcpt"/>
</dbReference>
<feature type="domain" description="TonB-dependent receptor-like beta-barrel" evidence="15">
    <location>
        <begin position="251"/>
        <end position="688"/>
    </location>
</feature>
<gene>
    <name evidence="17" type="ORF">AOG27_15635</name>
</gene>
<dbReference type="Gene3D" id="2.170.130.10">
    <property type="entry name" value="TonB-dependent receptor, plug domain"/>
    <property type="match status" value="1"/>
</dbReference>
<name>A0A0P7EAL5_9GAMM</name>
<dbReference type="NCBIfam" id="TIGR01786">
    <property type="entry name" value="TonB-hemlactrns"/>
    <property type="match status" value="1"/>
</dbReference>
<evidence type="ECO:0000256" key="12">
    <source>
        <dbReference type="PROSITE-ProRule" id="PRU10144"/>
    </source>
</evidence>
<keyword evidence="4 11" id="KW-1134">Transmembrane beta strand</keyword>
<dbReference type="PATRIC" id="fig|570156.3.peg.1046"/>
<comment type="similarity">
    <text evidence="2">Belongs to the TonB-dependent receptor family. Hemoglobin/haptoglobin binding protein subfamily.</text>
</comment>
<evidence type="ECO:0000313" key="17">
    <source>
        <dbReference type="EMBL" id="KPM82422.1"/>
    </source>
</evidence>
<accession>A0A0P7EAL5</accession>
<evidence type="ECO:0000256" key="3">
    <source>
        <dbReference type="ARBA" id="ARBA00022448"/>
    </source>
</evidence>
<dbReference type="InterPro" id="IPR000531">
    <property type="entry name" value="Beta-barrel_TonB"/>
</dbReference>
<dbReference type="CDD" id="cd01347">
    <property type="entry name" value="ligand_gated_channel"/>
    <property type="match status" value="1"/>
</dbReference>
<evidence type="ECO:0000256" key="5">
    <source>
        <dbReference type="ARBA" id="ARBA00022692"/>
    </source>
</evidence>
<comment type="caution">
    <text evidence="17">The sequence shown here is derived from an EMBL/GenBank/DDBJ whole genome shotgun (WGS) entry which is preliminary data.</text>
</comment>
<evidence type="ECO:0000256" key="8">
    <source>
        <dbReference type="ARBA" id="ARBA00023136"/>
    </source>
</evidence>
<keyword evidence="5 11" id="KW-0812">Transmembrane</keyword>
<evidence type="ECO:0000256" key="4">
    <source>
        <dbReference type="ARBA" id="ARBA00022452"/>
    </source>
</evidence>
<dbReference type="InterPro" id="IPR012910">
    <property type="entry name" value="Plug_dom"/>
</dbReference>
<evidence type="ECO:0000313" key="18">
    <source>
        <dbReference type="Proteomes" id="UP000050378"/>
    </source>
</evidence>
<dbReference type="Gene3D" id="2.40.170.20">
    <property type="entry name" value="TonB-dependent receptor, beta-barrel domain"/>
    <property type="match status" value="1"/>
</dbReference>
<dbReference type="InterPro" id="IPR010949">
    <property type="entry name" value="TonB_Hb/transfer/lactofer_rcpt"/>
</dbReference>
<dbReference type="Pfam" id="PF07715">
    <property type="entry name" value="Plug"/>
    <property type="match status" value="1"/>
</dbReference>
<organism evidence="17 18">
    <name type="scientific">Pseudoalteromonas lipolytica</name>
    <dbReference type="NCBI Taxonomy" id="570156"/>
    <lineage>
        <taxon>Bacteria</taxon>
        <taxon>Pseudomonadati</taxon>
        <taxon>Pseudomonadota</taxon>
        <taxon>Gammaproteobacteria</taxon>
        <taxon>Alteromonadales</taxon>
        <taxon>Pseudoalteromonadaceae</taxon>
        <taxon>Pseudoalteromonas</taxon>
    </lineage>
</organism>
<dbReference type="InterPro" id="IPR036942">
    <property type="entry name" value="Beta-barrel_TonB_sf"/>
</dbReference>
<dbReference type="GO" id="GO:0015344">
    <property type="term" value="F:siderophore uptake transmembrane transporter activity"/>
    <property type="evidence" value="ECO:0007669"/>
    <property type="project" value="TreeGrafter"/>
</dbReference>
<dbReference type="PANTHER" id="PTHR30069:SF29">
    <property type="entry name" value="HEMOGLOBIN AND HEMOGLOBIN-HAPTOGLOBIN-BINDING PROTEIN 1-RELATED"/>
    <property type="match status" value="1"/>
</dbReference>
<dbReference type="AlphaFoldDB" id="A0A0P7EAL5"/>
<evidence type="ECO:0000256" key="9">
    <source>
        <dbReference type="ARBA" id="ARBA00023170"/>
    </source>
</evidence>
<evidence type="ECO:0000259" key="16">
    <source>
        <dbReference type="Pfam" id="PF07715"/>
    </source>
</evidence>
<dbReference type="RefSeq" id="WP_054553944.1">
    <property type="nucleotide sequence ID" value="NZ_LJTC01000011.1"/>
</dbReference>
<evidence type="ECO:0000256" key="6">
    <source>
        <dbReference type="ARBA" id="ARBA00022729"/>
    </source>
</evidence>
<dbReference type="Pfam" id="PF00593">
    <property type="entry name" value="TonB_dep_Rec_b-barrel"/>
    <property type="match status" value="1"/>
</dbReference>
<evidence type="ECO:0000256" key="10">
    <source>
        <dbReference type="ARBA" id="ARBA00023237"/>
    </source>
</evidence>
<keyword evidence="6 14" id="KW-0732">Signal</keyword>
<dbReference type="NCBIfam" id="TIGR01785">
    <property type="entry name" value="TonB-hemin"/>
    <property type="match status" value="1"/>
</dbReference>
<dbReference type="STRING" id="570156.AOG27_15635"/>
<dbReference type="PANTHER" id="PTHR30069">
    <property type="entry name" value="TONB-DEPENDENT OUTER MEMBRANE RECEPTOR"/>
    <property type="match status" value="1"/>
</dbReference>
<protein>
    <submittedName>
        <fullName evidence="17">Outer-membrane heme receptor</fullName>
    </submittedName>
</protein>
<dbReference type="PROSITE" id="PS01156">
    <property type="entry name" value="TONB_DEPENDENT_REC_2"/>
    <property type="match status" value="1"/>
</dbReference>
<feature type="domain" description="TonB-dependent receptor plug" evidence="16">
    <location>
        <begin position="49"/>
        <end position="158"/>
    </location>
</feature>
<dbReference type="SUPFAM" id="SSF56935">
    <property type="entry name" value="Porins"/>
    <property type="match status" value="1"/>
</dbReference>
<dbReference type="EMBL" id="LJTC01000011">
    <property type="protein sequence ID" value="KPM82422.1"/>
    <property type="molecule type" value="Genomic_DNA"/>
</dbReference>
<evidence type="ECO:0000259" key="15">
    <source>
        <dbReference type="Pfam" id="PF00593"/>
    </source>
</evidence>
<dbReference type="GO" id="GO:0009279">
    <property type="term" value="C:cell outer membrane"/>
    <property type="evidence" value="ECO:0007669"/>
    <property type="project" value="UniProtKB-SubCell"/>
</dbReference>
<sequence>MRLAKTHSLRILIAATLAASATPTIADESIKADDLEVIVVSGSRTEKPLKDVAASISVITSDDIEKQVVTDMSQLFLYDPSIQVTGRVGGAQNIQVRGMGSDRILMIKDGMRMNEGYGANGLNDIVGRGFIDTDTLKQVEVAKGAASSLYGSDALGGIVVFTTKDASDYLQDGEQFGGRVKLGYSDLDDQTSLGATLYAQHGNFDHLLSVTARDGEEEQNKHQSNAPFEIDSQSLLYKLKYNINDKDYINFSADLWRQDVNGDSADGLLTYFRGLAEYGYNIATENTQTEKDSDSYRFSYNNNSANRLWDSAQFNLYYTNNRQDDQEYALLDINAPMFGTVEMRDMWKTGTYEQTTYGLISHASKALNKHHTLGYGIDVETTESLRTVHEYREVEGETTKDDTTNKFPKNDTLRAGLFINDEISLLNDKLVVTPGVRFDYYSMDPNGALKTDGEEYAKIDESNLSFNLGGLYYINDMLSAYAQYGQGFKVPAYDLAYIEHYNQPTAEYIYEVLPADDLDPEKSDTFELGLRGHIGDFIVTAAVFHNKFDDFLATELIDRETVFNDDGSFGYIHDKYQYQNIDSVTIKGAEFSTTYYATDAISVFLNASYQDGKNDETDEYISSINPLSGNLGVSFQGDTFGSDLIVNFAKKMTKVNEGNYETPGYGTVDWLARASFGQANLNLAIRNLFDKTYYQHGSLANHSASDSLEGLESSGRSISASISYSF</sequence>
<keyword evidence="9 17" id="KW-0675">Receptor</keyword>
<keyword evidence="10 11" id="KW-0998">Cell outer membrane</keyword>
<feature type="chain" id="PRO_5006138394" evidence="14">
    <location>
        <begin position="27"/>
        <end position="726"/>
    </location>
</feature>
<proteinExistence type="inferred from homology"/>
<evidence type="ECO:0000256" key="2">
    <source>
        <dbReference type="ARBA" id="ARBA00008143"/>
    </source>
</evidence>
<evidence type="ECO:0000256" key="1">
    <source>
        <dbReference type="ARBA" id="ARBA00004571"/>
    </source>
</evidence>
<reference evidence="17 18" key="1">
    <citation type="submission" date="2015-09" db="EMBL/GenBank/DDBJ databases">
        <title>Draft Genome Sequence of Pseudoalteromonas lipolytica UCD-48B.</title>
        <authorList>
            <person name="Krusor M."/>
            <person name="Coil D.A."/>
            <person name="Lang J.M."/>
            <person name="Eisen J.A."/>
            <person name="Alexiev A."/>
        </authorList>
    </citation>
    <scope>NUCLEOTIDE SEQUENCE [LARGE SCALE GENOMIC DNA]</scope>
    <source>
        <strain evidence="17 18">UCD-48B</strain>
    </source>
</reference>
<evidence type="ECO:0000256" key="14">
    <source>
        <dbReference type="SAM" id="SignalP"/>
    </source>
</evidence>
<keyword evidence="7 13" id="KW-0798">TonB box</keyword>
<dbReference type="InterPro" id="IPR039426">
    <property type="entry name" value="TonB-dep_rcpt-like"/>
</dbReference>
<evidence type="ECO:0000256" key="7">
    <source>
        <dbReference type="ARBA" id="ARBA00023077"/>
    </source>
</evidence>
<dbReference type="InterPro" id="IPR010917">
    <property type="entry name" value="TonB_rcpt_CS"/>
</dbReference>
<dbReference type="PROSITE" id="PS52016">
    <property type="entry name" value="TONB_DEPENDENT_REC_3"/>
    <property type="match status" value="1"/>
</dbReference>
<evidence type="ECO:0000256" key="13">
    <source>
        <dbReference type="RuleBase" id="RU003357"/>
    </source>
</evidence>
<comment type="subcellular location">
    <subcellularLocation>
        <location evidence="1 11">Cell outer membrane</location>
        <topology evidence="1 11">Multi-pass membrane protein</topology>
    </subcellularLocation>
</comment>
<evidence type="ECO:0000256" key="11">
    <source>
        <dbReference type="PROSITE-ProRule" id="PRU01360"/>
    </source>
</evidence>